<dbReference type="Proteomes" id="UP000018721">
    <property type="component" value="Unassembled WGS sequence"/>
</dbReference>
<proteinExistence type="predicted"/>
<comment type="caution">
    <text evidence="1">The sequence shown here is derived from an EMBL/GenBank/DDBJ whole genome shotgun (WGS) entry which is preliminary data.</text>
</comment>
<evidence type="ECO:0000313" key="2">
    <source>
        <dbReference type="Proteomes" id="UP000018721"/>
    </source>
</evidence>
<protein>
    <submittedName>
        <fullName evidence="1">Uncharacterized protein</fullName>
    </submittedName>
</protein>
<dbReference type="HOGENOM" id="CLU_3369577_0_0_1"/>
<dbReference type="EMBL" id="ANIZ01001768">
    <property type="protein sequence ID" value="ETI44858.1"/>
    <property type="molecule type" value="Genomic_DNA"/>
</dbReference>
<reference evidence="1 2" key="1">
    <citation type="submission" date="2013-11" db="EMBL/GenBank/DDBJ databases">
        <title>The Genome Sequence of Phytophthora parasitica P1569.</title>
        <authorList>
            <consortium name="The Broad Institute Genomics Platform"/>
            <person name="Russ C."/>
            <person name="Tyler B."/>
            <person name="Panabieres F."/>
            <person name="Shan W."/>
            <person name="Tripathy S."/>
            <person name="Grunwald N."/>
            <person name="Machado M."/>
            <person name="Johnson C.S."/>
            <person name="Arredondo F."/>
            <person name="Hong C."/>
            <person name="Coffey M."/>
            <person name="Young S.K."/>
            <person name="Zeng Q."/>
            <person name="Gargeya S."/>
            <person name="Fitzgerald M."/>
            <person name="Abouelleil A."/>
            <person name="Alvarado L."/>
            <person name="Chapman S.B."/>
            <person name="Gainer-Dewar J."/>
            <person name="Goldberg J."/>
            <person name="Griggs A."/>
            <person name="Gujja S."/>
            <person name="Hansen M."/>
            <person name="Howarth C."/>
            <person name="Imamovic A."/>
            <person name="Ireland A."/>
            <person name="Larimer J."/>
            <person name="McCowan C."/>
            <person name="Murphy C."/>
            <person name="Pearson M."/>
            <person name="Poon T.W."/>
            <person name="Priest M."/>
            <person name="Roberts A."/>
            <person name="Saif S."/>
            <person name="Shea T."/>
            <person name="Sykes S."/>
            <person name="Wortman J."/>
            <person name="Nusbaum C."/>
            <person name="Birren B."/>
        </authorList>
    </citation>
    <scope>NUCLEOTIDE SEQUENCE [LARGE SCALE GENOMIC DNA]</scope>
    <source>
        <strain evidence="1 2">P1569</strain>
    </source>
</reference>
<gene>
    <name evidence="1" type="ORF">F443_10470</name>
</gene>
<organism evidence="1 2">
    <name type="scientific">Phytophthora nicotianae P1569</name>
    <dbReference type="NCBI Taxonomy" id="1317065"/>
    <lineage>
        <taxon>Eukaryota</taxon>
        <taxon>Sar</taxon>
        <taxon>Stramenopiles</taxon>
        <taxon>Oomycota</taxon>
        <taxon>Peronosporomycetes</taxon>
        <taxon>Peronosporales</taxon>
        <taxon>Peronosporaceae</taxon>
        <taxon>Phytophthora</taxon>
    </lineage>
</organism>
<accession>V9F2B2</accession>
<name>V9F2B2_PHYNI</name>
<evidence type="ECO:0000313" key="1">
    <source>
        <dbReference type="EMBL" id="ETI44858.1"/>
    </source>
</evidence>
<dbReference type="AlphaFoldDB" id="V9F2B2"/>
<keyword evidence="2" id="KW-1185">Reference proteome</keyword>
<sequence>MKPDIGPSPREQRRVRFKVAVNEQEANAKVEGISK</sequence>